<comment type="caution">
    <text evidence="2">The sequence shown here is derived from an EMBL/GenBank/DDBJ whole genome shotgun (WGS) entry which is preliminary data.</text>
</comment>
<evidence type="ECO:0000256" key="1">
    <source>
        <dbReference type="SAM" id="MobiDB-lite"/>
    </source>
</evidence>
<reference evidence="2 3" key="1">
    <citation type="submission" date="2019-04" db="EMBL/GenBank/DDBJ databases">
        <authorList>
            <person name="Feng G."/>
            <person name="Zhang J."/>
            <person name="Zhu H."/>
        </authorList>
    </citation>
    <scope>NUCLEOTIDE SEQUENCE [LARGE SCALE GENOMIC DNA]</scope>
    <source>
        <strain evidence="2 3">9PBR-1</strain>
    </source>
</reference>
<dbReference type="AlphaFoldDB" id="A0A4Z0QL02"/>
<keyword evidence="3" id="KW-1185">Reference proteome</keyword>
<protein>
    <recommendedName>
        <fullName evidence="4">DUF4468 domain-containing protein</fullName>
    </recommendedName>
</protein>
<dbReference type="Proteomes" id="UP000298471">
    <property type="component" value="Unassembled WGS sequence"/>
</dbReference>
<evidence type="ECO:0000313" key="3">
    <source>
        <dbReference type="Proteomes" id="UP000298471"/>
    </source>
</evidence>
<dbReference type="RefSeq" id="WP_135393827.1">
    <property type="nucleotide sequence ID" value="NZ_SRMB01000001.1"/>
</dbReference>
<proteinExistence type="predicted"/>
<evidence type="ECO:0008006" key="4">
    <source>
        <dbReference type="Google" id="ProtNLM"/>
    </source>
</evidence>
<gene>
    <name evidence="2" type="ORF">E5K02_08155</name>
</gene>
<evidence type="ECO:0000313" key="2">
    <source>
        <dbReference type="EMBL" id="TGE29412.1"/>
    </source>
</evidence>
<accession>A0A4Z0QL02</accession>
<sequence>MADCLTPHRPPPTREPDGSVLATGTFRLLTSGGSLSTTTVWFTCLVETKDGRARYTFTDFRQHEDYTSSVAATTILSKERYLEPRPIEEMLLPNPTRNDFDGKGRPRPATQQVASLMHEQISRQIQAFLNVLAAEPAKAW</sequence>
<feature type="region of interest" description="Disordered" evidence="1">
    <location>
        <begin position="1"/>
        <end position="20"/>
    </location>
</feature>
<dbReference type="EMBL" id="SRMB01000001">
    <property type="protein sequence ID" value="TGE29412.1"/>
    <property type="molecule type" value="Genomic_DNA"/>
</dbReference>
<dbReference type="OrthoDB" id="894059at2"/>
<name>A0A4Z0QL02_9BACT</name>
<organism evidence="2 3">
    <name type="scientific">Hymenobacter metallicola</name>
    <dbReference type="NCBI Taxonomy" id="2563114"/>
    <lineage>
        <taxon>Bacteria</taxon>
        <taxon>Pseudomonadati</taxon>
        <taxon>Bacteroidota</taxon>
        <taxon>Cytophagia</taxon>
        <taxon>Cytophagales</taxon>
        <taxon>Hymenobacteraceae</taxon>
        <taxon>Hymenobacter</taxon>
    </lineage>
</organism>